<keyword evidence="1" id="KW-0732">Signal</keyword>
<dbReference type="OMA" id="ESEYKIR"/>
<feature type="chain" id="PRO_5002964698" description="YD repeat protein" evidence="1">
    <location>
        <begin position="22"/>
        <end position="1048"/>
    </location>
</feature>
<name>A0A0P0FBL3_BACT4</name>
<proteinExistence type="predicted"/>
<reference evidence="2 3" key="1">
    <citation type="journal article" date="2019" name="Nat. Med.">
        <title>A library of human gut bacterial isolates paired with longitudinal multiomics data enables mechanistic microbiome research.</title>
        <authorList>
            <person name="Poyet M."/>
            <person name="Groussin M."/>
            <person name="Gibbons S.M."/>
            <person name="Avila-Pacheco J."/>
            <person name="Jiang X."/>
            <person name="Kearney S.M."/>
            <person name="Perrotta A.R."/>
            <person name="Berdy B."/>
            <person name="Zhao S."/>
            <person name="Lieberman T.D."/>
            <person name="Swanson P.K."/>
            <person name="Smith M."/>
            <person name="Roesemann S."/>
            <person name="Alexander J.E."/>
            <person name="Rich S.A."/>
            <person name="Livny J."/>
            <person name="Vlamakis H."/>
            <person name="Clish C."/>
            <person name="Bullock K."/>
            <person name="Deik A."/>
            <person name="Scott J."/>
            <person name="Pierce K.A."/>
            <person name="Xavier R.J."/>
            <person name="Alm E.J."/>
        </authorList>
    </citation>
    <scope>NUCLEOTIDE SEQUENCE [LARGE SCALE GENOMIC DNA]</scope>
    <source>
        <strain evidence="2 3">BIOML-A162</strain>
    </source>
</reference>
<dbReference type="RefSeq" id="WP_008767440.1">
    <property type="nucleotide sequence ID" value="NZ_BAABXH010000001.1"/>
</dbReference>
<evidence type="ECO:0000313" key="3">
    <source>
        <dbReference type="Proteomes" id="UP000436858"/>
    </source>
</evidence>
<dbReference type="GeneID" id="60924381"/>
<dbReference type="EMBL" id="WCRY01000008">
    <property type="protein sequence ID" value="KAB4482930.1"/>
    <property type="molecule type" value="Genomic_DNA"/>
</dbReference>
<comment type="caution">
    <text evidence="2">The sequence shown here is derived from an EMBL/GenBank/DDBJ whole genome shotgun (WGS) entry which is preliminary data.</text>
</comment>
<gene>
    <name evidence="2" type="ORF">GAN91_09965</name>
</gene>
<protein>
    <recommendedName>
        <fullName evidence="4">YD repeat protein</fullName>
    </recommendedName>
</protein>
<evidence type="ECO:0008006" key="4">
    <source>
        <dbReference type="Google" id="ProtNLM"/>
    </source>
</evidence>
<dbReference type="AlphaFoldDB" id="A0A0P0FBL3"/>
<feature type="signal peptide" evidence="1">
    <location>
        <begin position="1"/>
        <end position="21"/>
    </location>
</feature>
<dbReference type="KEGG" id="btho:Btheta7330_05104"/>
<evidence type="ECO:0000313" key="2">
    <source>
        <dbReference type="EMBL" id="KAB4482930.1"/>
    </source>
</evidence>
<accession>A0A0P0FBL3</accession>
<evidence type="ECO:0000256" key="1">
    <source>
        <dbReference type="SAM" id="SignalP"/>
    </source>
</evidence>
<organism evidence="2 3">
    <name type="scientific">Bacteroides thetaiotaomicron</name>
    <dbReference type="NCBI Taxonomy" id="818"/>
    <lineage>
        <taxon>Bacteria</taxon>
        <taxon>Pseudomonadati</taxon>
        <taxon>Bacteroidota</taxon>
        <taxon>Bacteroidia</taxon>
        <taxon>Bacteroidales</taxon>
        <taxon>Bacteroidaceae</taxon>
        <taxon>Bacteroides</taxon>
    </lineage>
</organism>
<dbReference type="Proteomes" id="UP000436858">
    <property type="component" value="Unassembled WGS sequence"/>
</dbReference>
<accession>C6IJD5</accession>
<sequence length="1048" mass="119630">MKKRLLSVFVFLAIFSFNCIGQQQIPIKNVPSPEIAGLGEYGKVPVSLYTGVPDISVPIYELKAGNYSLSLAASYHLASVKPNSQSGCLGLGWNLIAGGYITRSVRGMYDEKCQSNGYAPGYYAHASKLKNISNEQFKAETMHIQSTENDYYELTADEFSFSVCGYSGNFYYAGNGEWNVVSDQDIRVEFNPVDGEGFLSLSEVGKRLDVSRWGASTRNNRFFNKFTLITPDGCRYEFGGINATEYSIPYYARYNSDLIATTWRLSKITTVDKRVIEFSYDTSAIMCDLRYVPQQKVVTNIPCTYSGIQSGRSGMTGYLLFPVNLKTIKTPNEILEFNYYNEYGYGDKFVDSYLAWKDNANYDRQDIDNMNFEDPANQFTLFLGNQIDNTDQATLRQSIKSKLQHKILHCIYVKGKNSKALKTIYFDYARNNRTKLSLITERSGNPDLIPNYVWHPHGFYFLTWYNIPENLTGGRVPEYRFLYNSEKRMPNDYVRPIADSWGYYTGGSVAFAEIPNFSQTYSSLQYTLAEVLTEVIYPTGGKSRFEYELNNYSKVVAPSLMSLTDKSGTAGGLRIRRITNLDNEDNVLGAKQYYYSNTRDRFGKSSGILKSLPVNEMVYTLKDGDKEPDPKNAISLYLKSKGGFFPSVTNLNTPDVGYSCVIEEAFDKDNKSQGYIVRHYSNYNEDIYGNTHYDELAFYSMFEGNSYTMPFSSRSMERGKLLSEEYYDVNDRLRKKVNYRYKEVTPGSFVTADQMVLFFCTDLDNFMLGKVGTLTRTYTHAYLTDSVIETLYPQSGNTAFVIEKAYQYNKYKQLSQIAGRNSDGKSTLTEYVYAATLPEYKWMEEAHILSPVSSKKEQTGGSYLKEVYQYMGPIPYIKQISTDRDGYVHKHYTVQAVDGYGNPIYLHEESTPVVLIWGAEGQRLISRIENATLNQVEEALGMNVKDFSSSDISATNLLKIENIRHKISGTHFYIYKYTNELRLGSETKPNGITVFYKYDFLGRLTENYIMEFKDGDYQKRILNIYDYNYYYGSKIESGEVAIEKGGQL</sequence>